<dbReference type="PROSITE" id="PS00028">
    <property type="entry name" value="ZINC_FINGER_C2H2_1"/>
    <property type="match status" value="2"/>
</dbReference>
<name>A0A9Q1DA88_CONCO</name>
<accession>A0A9Q1DA88</accession>
<keyword evidence="5" id="KW-0862">Zinc</keyword>
<feature type="compositionally biased region" description="Basic and acidic residues" evidence="8">
    <location>
        <begin position="80"/>
        <end position="93"/>
    </location>
</feature>
<dbReference type="GO" id="GO:0008270">
    <property type="term" value="F:zinc ion binding"/>
    <property type="evidence" value="ECO:0007669"/>
    <property type="project" value="UniProtKB-KW"/>
</dbReference>
<feature type="compositionally biased region" description="Pro residues" evidence="8">
    <location>
        <begin position="116"/>
        <end position="126"/>
    </location>
</feature>
<evidence type="ECO:0000313" key="10">
    <source>
        <dbReference type="EMBL" id="KAJ8263686.1"/>
    </source>
</evidence>
<organism evidence="10 11">
    <name type="scientific">Conger conger</name>
    <name type="common">Conger eel</name>
    <name type="synonym">Muraena conger</name>
    <dbReference type="NCBI Taxonomy" id="82655"/>
    <lineage>
        <taxon>Eukaryota</taxon>
        <taxon>Metazoa</taxon>
        <taxon>Chordata</taxon>
        <taxon>Craniata</taxon>
        <taxon>Vertebrata</taxon>
        <taxon>Euteleostomi</taxon>
        <taxon>Actinopterygii</taxon>
        <taxon>Neopterygii</taxon>
        <taxon>Teleostei</taxon>
        <taxon>Anguilliformes</taxon>
        <taxon>Congridae</taxon>
        <taxon>Conger</taxon>
    </lineage>
</organism>
<comment type="subcellular location">
    <subcellularLocation>
        <location evidence="1">Nucleus</location>
    </subcellularLocation>
</comment>
<evidence type="ECO:0000313" key="11">
    <source>
        <dbReference type="Proteomes" id="UP001152803"/>
    </source>
</evidence>
<evidence type="ECO:0000256" key="8">
    <source>
        <dbReference type="SAM" id="MobiDB-lite"/>
    </source>
</evidence>
<dbReference type="Proteomes" id="UP001152803">
    <property type="component" value="Unassembled WGS sequence"/>
</dbReference>
<dbReference type="InterPro" id="IPR036236">
    <property type="entry name" value="Znf_C2H2_sf"/>
</dbReference>
<evidence type="ECO:0000259" key="9">
    <source>
        <dbReference type="PROSITE" id="PS50157"/>
    </source>
</evidence>
<feature type="compositionally biased region" description="Pro residues" evidence="8">
    <location>
        <begin position="615"/>
        <end position="626"/>
    </location>
</feature>
<dbReference type="SMART" id="SM00355">
    <property type="entry name" value="ZnF_C2H2"/>
    <property type="match status" value="4"/>
</dbReference>
<dbReference type="GO" id="GO:0005634">
    <property type="term" value="C:nucleus"/>
    <property type="evidence" value="ECO:0007669"/>
    <property type="project" value="UniProtKB-SubCell"/>
</dbReference>
<evidence type="ECO:0000256" key="6">
    <source>
        <dbReference type="ARBA" id="ARBA00023242"/>
    </source>
</evidence>
<keyword evidence="3" id="KW-0677">Repeat</keyword>
<evidence type="ECO:0000256" key="4">
    <source>
        <dbReference type="ARBA" id="ARBA00022771"/>
    </source>
</evidence>
<dbReference type="PANTHER" id="PTHR24406">
    <property type="entry name" value="TRANSCRIPTIONAL REPRESSOR CTCFL-RELATED"/>
    <property type="match status" value="1"/>
</dbReference>
<sequence>MPKKPRRLISASAGGNRGKVAMVQEEESSDAQKVCPAVQYGPFSCLSCGRRYKYKSRYDKHRRRCADDVGGVVSKEIKMEARESSVAKSHNGDGGHLPPSLGCHLDTRRGHNGPAAPQPGEPPLIPVPRDGSRNNRSREVEPEAGSSWDAKEEPGDDGVPTPVKCQGPFTCVSCGKLYQYKSQYDRHLKKGCGDGVGGDLSSCPMATSSHLSQEIKMEARESSVDRTLNGDGGHLPPSLGPDDGGGVKRRKLERVLGDQAVCGTLATSSSAKSLEPHTNSLSLIQISNVKSLVTSQDEVGTSTEKGREPEGADPSSASRGQDGAFRHQARGDGKRRKVNKLKDNLRWRSWVRRCLGNRSRVAQKWLNPGGRRALCLLCGMRFSRKASLDQHMGSAHYESFQYRCCSCDLSFKAWTCLCRHVLQTHRVKIQRSPKTSEIEKAKKCILKAKDKDKGIAEAKFIHNVKDASTDVGLLGRLVNDAPGPNSEMCLFAVKDIQKGEAIVFSQGGADLLRCTSTQSKTTQTLRTYSKKEAAVRSVLPGQKVAGDESASLSLAQRAEELDAERREAQVKLSAAEERRHMADIVSAQSDLQTQVLQLMAANQKLAEELSATRTPPAPEAPRPASTPPTNSLPNRVNKQHPDMAIPELKAERELKISQLSAGRSDRYGCYLFQAAVGTRTYHAWCCNTNWSGVGGKWGLPRNLQEYLLNTLAEKFPGFGYRETRVFIDRINELLRKPRKFLYV</sequence>
<feature type="region of interest" description="Disordered" evidence="8">
    <location>
        <begin position="225"/>
        <end position="248"/>
    </location>
</feature>
<keyword evidence="11" id="KW-1185">Reference proteome</keyword>
<evidence type="ECO:0000256" key="7">
    <source>
        <dbReference type="PROSITE-ProRule" id="PRU00042"/>
    </source>
</evidence>
<feature type="compositionally biased region" description="Basic and acidic residues" evidence="8">
    <location>
        <begin position="130"/>
        <end position="141"/>
    </location>
</feature>
<dbReference type="EMBL" id="JAFJMO010000011">
    <property type="protein sequence ID" value="KAJ8263686.1"/>
    <property type="molecule type" value="Genomic_DNA"/>
</dbReference>
<dbReference type="InterPro" id="IPR013087">
    <property type="entry name" value="Znf_C2H2_type"/>
</dbReference>
<evidence type="ECO:0000256" key="5">
    <source>
        <dbReference type="ARBA" id="ARBA00022833"/>
    </source>
</evidence>
<feature type="domain" description="C2H2-type" evidence="9">
    <location>
        <begin position="373"/>
        <end position="396"/>
    </location>
</feature>
<keyword evidence="4 7" id="KW-0863">Zinc-finger</keyword>
<dbReference type="SUPFAM" id="SSF57667">
    <property type="entry name" value="beta-beta-alpha zinc fingers"/>
    <property type="match status" value="2"/>
</dbReference>
<feature type="region of interest" description="Disordered" evidence="8">
    <location>
        <begin position="612"/>
        <end position="639"/>
    </location>
</feature>
<dbReference type="PROSITE" id="PS50157">
    <property type="entry name" value="ZINC_FINGER_C2H2_2"/>
    <property type="match status" value="1"/>
</dbReference>
<feature type="region of interest" description="Disordered" evidence="8">
    <location>
        <begin position="80"/>
        <end position="161"/>
    </location>
</feature>
<reference evidence="10" key="1">
    <citation type="journal article" date="2023" name="Science">
        <title>Genome structures resolve the early diversification of teleost fishes.</title>
        <authorList>
            <person name="Parey E."/>
            <person name="Louis A."/>
            <person name="Montfort J."/>
            <person name="Bouchez O."/>
            <person name="Roques C."/>
            <person name="Iampietro C."/>
            <person name="Lluch J."/>
            <person name="Castinel A."/>
            <person name="Donnadieu C."/>
            <person name="Desvignes T."/>
            <person name="Floi Bucao C."/>
            <person name="Jouanno E."/>
            <person name="Wen M."/>
            <person name="Mejri S."/>
            <person name="Dirks R."/>
            <person name="Jansen H."/>
            <person name="Henkel C."/>
            <person name="Chen W.J."/>
            <person name="Zahm M."/>
            <person name="Cabau C."/>
            <person name="Klopp C."/>
            <person name="Thompson A.W."/>
            <person name="Robinson-Rechavi M."/>
            <person name="Braasch I."/>
            <person name="Lecointre G."/>
            <person name="Bobe J."/>
            <person name="Postlethwait J.H."/>
            <person name="Berthelot C."/>
            <person name="Roest Crollius H."/>
            <person name="Guiguen Y."/>
        </authorList>
    </citation>
    <scope>NUCLEOTIDE SEQUENCE</scope>
    <source>
        <strain evidence="10">Concon-B</strain>
    </source>
</reference>
<feature type="region of interest" description="Disordered" evidence="8">
    <location>
        <begin position="295"/>
        <end position="338"/>
    </location>
</feature>
<dbReference type="InterPro" id="IPR050888">
    <property type="entry name" value="ZnF_C2H2-type_TF"/>
</dbReference>
<evidence type="ECO:0000256" key="1">
    <source>
        <dbReference type="ARBA" id="ARBA00004123"/>
    </source>
</evidence>
<keyword evidence="6" id="KW-0539">Nucleus</keyword>
<dbReference type="AlphaFoldDB" id="A0A9Q1DA88"/>
<keyword evidence="2" id="KW-0479">Metal-binding</keyword>
<evidence type="ECO:0000256" key="3">
    <source>
        <dbReference type="ARBA" id="ARBA00022737"/>
    </source>
</evidence>
<comment type="caution">
    <text evidence="10">The sequence shown here is derived from an EMBL/GenBank/DDBJ whole genome shotgun (WGS) entry which is preliminary data.</text>
</comment>
<protein>
    <recommendedName>
        <fullName evidence="9">C2H2-type domain-containing protein</fullName>
    </recommendedName>
</protein>
<gene>
    <name evidence="10" type="ORF">COCON_G00161430</name>
</gene>
<dbReference type="OrthoDB" id="16287at2759"/>
<dbReference type="Gene3D" id="3.30.160.60">
    <property type="entry name" value="Classic Zinc Finger"/>
    <property type="match status" value="1"/>
</dbReference>
<evidence type="ECO:0000256" key="2">
    <source>
        <dbReference type="ARBA" id="ARBA00022723"/>
    </source>
</evidence>
<proteinExistence type="predicted"/>